<dbReference type="AlphaFoldDB" id="A0A554VPX8"/>
<gene>
    <name evidence="1" type="ORF">FOF46_04325</name>
</gene>
<sequence>MKPVHTIDDVIITLGNIILESKTNNNPLGYFATLYRKVTIKVKEGVDNDFFDDGPRMEKLDVIFANRYLDAYFTFQENKTVTKSWEKAFNLSNKYWPIVLQHLLIGINAHINLDLGIAAAEVAKGEDIENLKGDFDKINEVLSSLVKEVENDLAEIWPTLKKILKWTRKVDDFLVDFSMKLARDGAWEFAKELSSSPGNMITELIRERDVKVAEKARIVIKPGFIVQIVLMIVRLGERGTIKDKINDLNE</sequence>
<proteinExistence type="predicted"/>
<dbReference type="Proteomes" id="UP000318833">
    <property type="component" value="Unassembled WGS sequence"/>
</dbReference>
<dbReference type="RefSeq" id="WP_143915574.1">
    <property type="nucleotide sequence ID" value="NZ_CANMIK010000007.1"/>
</dbReference>
<evidence type="ECO:0000313" key="2">
    <source>
        <dbReference type="Proteomes" id="UP000318833"/>
    </source>
</evidence>
<protein>
    <submittedName>
        <fullName evidence="1">Uncharacterized protein</fullName>
    </submittedName>
</protein>
<accession>A0A554VPX8</accession>
<dbReference type="EMBL" id="VLNR01000006">
    <property type="protein sequence ID" value="TSE10529.1"/>
    <property type="molecule type" value="Genomic_DNA"/>
</dbReference>
<evidence type="ECO:0000313" key="1">
    <source>
        <dbReference type="EMBL" id="TSE10529.1"/>
    </source>
</evidence>
<comment type="caution">
    <text evidence="1">The sequence shown here is derived from an EMBL/GenBank/DDBJ whole genome shotgun (WGS) entry which is preliminary data.</text>
</comment>
<dbReference type="InterPro" id="IPR046037">
    <property type="entry name" value="DUF5995"/>
</dbReference>
<dbReference type="Pfam" id="PF19458">
    <property type="entry name" value="DUF5995"/>
    <property type="match status" value="1"/>
</dbReference>
<keyword evidence="2" id="KW-1185">Reference proteome</keyword>
<organism evidence="1 2">
    <name type="scientific">Aquimarina algiphila</name>
    <dbReference type="NCBI Taxonomy" id="2047982"/>
    <lineage>
        <taxon>Bacteria</taxon>
        <taxon>Pseudomonadati</taxon>
        <taxon>Bacteroidota</taxon>
        <taxon>Flavobacteriia</taxon>
        <taxon>Flavobacteriales</taxon>
        <taxon>Flavobacteriaceae</taxon>
        <taxon>Aquimarina</taxon>
    </lineage>
</organism>
<reference evidence="1 2" key="1">
    <citation type="submission" date="2019-07" db="EMBL/GenBank/DDBJ databases">
        <title>The draft genome sequence of Aquimarina algiphila M91.</title>
        <authorList>
            <person name="Meng X."/>
        </authorList>
    </citation>
    <scope>NUCLEOTIDE SEQUENCE [LARGE SCALE GENOMIC DNA]</scope>
    <source>
        <strain evidence="1 2">M91</strain>
    </source>
</reference>
<dbReference type="OrthoDB" id="583431at2"/>
<name>A0A554VPX8_9FLAO</name>